<proteinExistence type="predicted"/>
<dbReference type="SUPFAM" id="SSF56601">
    <property type="entry name" value="beta-lactamase/transpeptidase-like"/>
    <property type="match status" value="1"/>
</dbReference>
<sequence>MVGVAIAIVENGQISFVKGYGVTQIGTADPVTPTTVFRWASLSKGVAGTLVAELAREGRLSLDTPVSQFQTTLRLPGGAEDRVTVRDLLSQRTGVVRNAYDEKLEEGQDPKLIRASLAQLPAFCSPGQCYTYQNVAFDAASEVVQRVTGRPYGDVVRDKLFLPLGMTNASVGRAGLESAPSWARPHRSRGQMLQTKDAYYRVPAAGGVNSSIFDLAKWMRAQMGGATAVLPSALLDEVHAPLVATPPHGPRGEADRALNAHAYGLGWRDFSYAGHRQVGHRGAVDGYRSLILFDPVERTGIAMLWNSHSSKPVGLQLELLDMLYGLPRHDWMKLDEKPAGPAVTVAAASVSTSPGRTGGGR</sequence>
<dbReference type="PANTHER" id="PTHR46825:SF15">
    <property type="entry name" value="BETA-LACTAMASE-RELATED DOMAIN-CONTAINING PROTEIN"/>
    <property type="match status" value="1"/>
</dbReference>
<evidence type="ECO:0000313" key="2">
    <source>
        <dbReference type="EMBL" id="MBY8825826.1"/>
    </source>
</evidence>
<organism evidence="2 3">
    <name type="scientific">Sphingomonas colocasiae</name>
    <dbReference type="NCBI Taxonomy" id="1848973"/>
    <lineage>
        <taxon>Bacteria</taxon>
        <taxon>Pseudomonadati</taxon>
        <taxon>Pseudomonadota</taxon>
        <taxon>Alphaproteobacteria</taxon>
        <taxon>Sphingomonadales</taxon>
        <taxon>Sphingomonadaceae</taxon>
        <taxon>Sphingomonas</taxon>
    </lineage>
</organism>
<gene>
    <name evidence="2" type="ORF">K7G82_26220</name>
</gene>
<dbReference type="InterPro" id="IPR050491">
    <property type="entry name" value="AmpC-like"/>
</dbReference>
<evidence type="ECO:0000313" key="3">
    <source>
        <dbReference type="Proteomes" id="UP000706039"/>
    </source>
</evidence>
<reference evidence="2 3" key="1">
    <citation type="submission" date="2021-08" db="EMBL/GenBank/DDBJ databases">
        <authorList>
            <person name="Tuo L."/>
        </authorList>
    </citation>
    <scope>NUCLEOTIDE SEQUENCE [LARGE SCALE GENOMIC DNA]</scope>
    <source>
        <strain evidence="2 3">JCM 31229</strain>
    </source>
</reference>
<keyword evidence="3" id="KW-1185">Reference proteome</keyword>
<dbReference type="Pfam" id="PF00144">
    <property type="entry name" value="Beta-lactamase"/>
    <property type="match status" value="1"/>
</dbReference>
<dbReference type="EMBL" id="JAINVV010000013">
    <property type="protein sequence ID" value="MBY8825826.1"/>
    <property type="molecule type" value="Genomic_DNA"/>
</dbReference>
<dbReference type="InterPro" id="IPR001466">
    <property type="entry name" value="Beta-lactam-related"/>
</dbReference>
<evidence type="ECO:0000259" key="1">
    <source>
        <dbReference type="Pfam" id="PF00144"/>
    </source>
</evidence>
<dbReference type="PANTHER" id="PTHR46825">
    <property type="entry name" value="D-ALANYL-D-ALANINE-CARBOXYPEPTIDASE/ENDOPEPTIDASE AMPH"/>
    <property type="match status" value="1"/>
</dbReference>
<accession>A0ABS7PXF0</accession>
<protein>
    <submittedName>
        <fullName evidence="2">Beta-lactamase family protein</fullName>
    </submittedName>
</protein>
<name>A0ABS7PXF0_9SPHN</name>
<feature type="domain" description="Beta-lactamase-related" evidence="1">
    <location>
        <begin position="2"/>
        <end position="312"/>
    </location>
</feature>
<comment type="caution">
    <text evidence="2">The sequence shown here is derived from an EMBL/GenBank/DDBJ whole genome shotgun (WGS) entry which is preliminary data.</text>
</comment>
<dbReference type="Gene3D" id="3.40.710.10">
    <property type="entry name" value="DD-peptidase/beta-lactamase superfamily"/>
    <property type="match status" value="1"/>
</dbReference>
<dbReference type="InterPro" id="IPR012338">
    <property type="entry name" value="Beta-lactam/transpept-like"/>
</dbReference>
<dbReference type="Proteomes" id="UP000706039">
    <property type="component" value="Unassembled WGS sequence"/>
</dbReference>